<sequence>MPPAAINPGMPRPKSEFDALYPCDFYTPAELLNDDAMYTVYEIARLLQDLDPDAELEAGTEDVLLDWAIPWVLYHGDELVVAEPPSDEDPGYYGLKTDDEA</sequence>
<proteinExistence type="predicted"/>
<gene>
    <name evidence="1" type="ORF">GCM10009017_27830</name>
</gene>
<protein>
    <submittedName>
        <fullName evidence="1">Uncharacterized protein</fullName>
    </submittedName>
</protein>
<name>A0A830G5E4_9EURY</name>
<dbReference type="Proteomes" id="UP000614609">
    <property type="component" value="Unassembled WGS sequence"/>
</dbReference>
<dbReference type="AlphaFoldDB" id="A0A830G5E4"/>
<accession>A0A830G5E4</accession>
<evidence type="ECO:0000313" key="1">
    <source>
        <dbReference type="EMBL" id="GGM76546.1"/>
    </source>
</evidence>
<reference evidence="1" key="2">
    <citation type="submission" date="2020-09" db="EMBL/GenBank/DDBJ databases">
        <authorList>
            <person name="Sun Q."/>
            <person name="Ohkuma M."/>
        </authorList>
    </citation>
    <scope>NUCLEOTIDE SEQUENCE</scope>
    <source>
        <strain evidence="1">JCM 16108</strain>
    </source>
</reference>
<dbReference type="EMBL" id="BMOO01000012">
    <property type="protein sequence ID" value="GGM76546.1"/>
    <property type="molecule type" value="Genomic_DNA"/>
</dbReference>
<dbReference type="Pfam" id="PF19145">
    <property type="entry name" value="DUF5827"/>
    <property type="match status" value="1"/>
</dbReference>
<organism evidence="1 2">
    <name type="scientific">Halarchaeum rubridurum</name>
    <dbReference type="NCBI Taxonomy" id="489911"/>
    <lineage>
        <taxon>Archaea</taxon>
        <taxon>Methanobacteriati</taxon>
        <taxon>Methanobacteriota</taxon>
        <taxon>Stenosarchaea group</taxon>
        <taxon>Halobacteria</taxon>
        <taxon>Halobacteriales</taxon>
        <taxon>Halobacteriaceae</taxon>
    </lineage>
</organism>
<evidence type="ECO:0000313" key="2">
    <source>
        <dbReference type="Proteomes" id="UP000614609"/>
    </source>
</evidence>
<keyword evidence="2" id="KW-1185">Reference proteome</keyword>
<dbReference type="InterPro" id="IPR043867">
    <property type="entry name" value="DUF5827"/>
</dbReference>
<reference evidence="1" key="1">
    <citation type="journal article" date="2014" name="Int. J. Syst. Evol. Microbiol.">
        <title>Complete genome sequence of Corynebacterium casei LMG S-19264T (=DSM 44701T), isolated from a smear-ripened cheese.</title>
        <authorList>
            <consortium name="US DOE Joint Genome Institute (JGI-PGF)"/>
            <person name="Walter F."/>
            <person name="Albersmeier A."/>
            <person name="Kalinowski J."/>
            <person name="Ruckert C."/>
        </authorList>
    </citation>
    <scope>NUCLEOTIDE SEQUENCE</scope>
    <source>
        <strain evidence="1">JCM 16108</strain>
    </source>
</reference>
<comment type="caution">
    <text evidence="1">The sequence shown here is derived from an EMBL/GenBank/DDBJ whole genome shotgun (WGS) entry which is preliminary data.</text>
</comment>